<evidence type="ECO:0008006" key="4">
    <source>
        <dbReference type="Google" id="ProtNLM"/>
    </source>
</evidence>
<feature type="chain" id="PRO_5045986225" description="DUF1223 domain-containing protein" evidence="1">
    <location>
        <begin position="18"/>
        <end position="244"/>
    </location>
</feature>
<dbReference type="Pfam" id="PF06764">
    <property type="entry name" value="DUF1223"/>
    <property type="match status" value="1"/>
</dbReference>
<dbReference type="InterPro" id="IPR010634">
    <property type="entry name" value="DUF1223"/>
</dbReference>
<proteinExistence type="predicted"/>
<dbReference type="Proteomes" id="UP001497527">
    <property type="component" value="Unassembled WGS sequence"/>
</dbReference>
<keyword evidence="1" id="KW-0732">Signal</keyword>
<dbReference type="RefSeq" id="WP_348714340.1">
    <property type="nucleotide sequence ID" value="NZ_CAXJIO010000010.1"/>
</dbReference>
<dbReference type="PANTHER" id="PTHR36057">
    <property type="match status" value="1"/>
</dbReference>
<feature type="signal peptide" evidence="1">
    <location>
        <begin position="1"/>
        <end position="17"/>
    </location>
</feature>
<dbReference type="InterPro" id="IPR036249">
    <property type="entry name" value="Thioredoxin-like_sf"/>
</dbReference>
<reference evidence="2 3" key="1">
    <citation type="submission" date="2024-05" db="EMBL/GenBank/DDBJ databases">
        <authorList>
            <person name="Duchaud E."/>
        </authorList>
    </citation>
    <scope>NUCLEOTIDE SEQUENCE [LARGE SCALE GENOMIC DNA]</scope>
    <source>
        <strain evidence="2">Ena-SAMPLE-TAB-13-05-2024-13:56:06:370-140308</strain>
    </source>
</reference>
<protein>
    <recommendedName>
        <fullName evidence="4">DUF1223 domain-containing protein</fullName>
    </recommendedName>
</protein>
<dbReference type="EMBL" id="CAXJIO010000010">
    <property type="protein sequence ID" value="CAL2102182.1"/>
    <property type="molecule type" value="Genomic_DNA"/>
</dbReference>
<sequence length="244" mass="27878">MTRFLFLAVMFHFSLYAQTTTTKTQTPYLVLQLFTSQGCSSCPPADALLEEIKKETQDKNISILSYHVDYWNYIGWNDPFSSKEFTKIQYAYGKKFRKNRVYTPQLVVNGNEHFVGSNQARVQRILRGYTSNIASNTISLPEVQKTKHTIKVNYAVTGNIENKNIVFALVLERKSTLVKSGENRNREITNSNIVLNQLTTPLSSSPGNISIEIPKKFNNETRLRLIAFVQKNNLEITGTIQQEL</sequence>
<gene>
    <name evidence="2" type="ORF">T190423A01A_10745</name>
</gene>
<evidence type="ECO:0000313" key="3">
    <source>
        <dbReference type="Proteomes" id="UP001497527"/>
    </source>
</evidence>
<evidence type="ECO:0000313" key="2">
    <source>
        <dbReference type="EMBL" id="CAL2102182.1"/>
    </source>
</evidence>
<accession>A0ABP1F108</accession>
<comment type="caution">
    <text evidence="2">The sequence shown here is derived from an EMBL/GenBank/DDBJ whole genome shotgun (WGS) entry which is preliminary data.</text>
</comment>
<organism evidence="2 3">
    <name type="scientific">Tenacibaculum polynesiense</name>
    <dbReference type="NCBI Taxonomy" id="3137857"/>
    <lineage>
        <taxon>Bacteria</taxon>
        <taxon>Pseudomonadati</taxon>
        <taxon>Bacteroidota</taxon>
        <taxon>Flavobacteriia</taxon>
        <taxon>Flavobacteriales</taxon>
        <taxon>Flavobacteriaceae</taxon>
        <taxon>Tenacibaculum</taxon>
    </lineage>
</organism>
<name>A0ABP1F108_9FLAO</name>
<keyword evidence="3" id="KW-1185">Reference proteome</keyword>
<evidence type="ECO:0000256" key="1">
    <source>
        <dbReference type="SAM" id="SignalP"/>
    </source>
</evidence>
<dbReference type="SUPFAM" id="SSF52833">
    <property type="entry name" value="Thioredoxin-like"/>
    <property type="match status" value="1"/>
</dbReference>
<dbReference type="Gene3D" id="3.40.30.10">
    <property type="entry name" value="Glutaredoxin"/>
    <property type="match status" value="1"/>
</dbReference>
<dbReference type="PANTHER" id="PTHR36057:SF1">
    <property type="entry name" value="LIPOPROTEIN LIPID ATTACHMENT SITE-LIKE PROTEIN, PUTATIVE (DUF1223)-RELATED"/>
    <property type="match status" value="1"/>
</dbReference>